<accession>A0ACB8SYY7</accession>
<dbReference type="Proteomes" id="UP000814140">
    <property type="component" value="Unassembled WGS sequence"/>
</dbReference>
<proteinExistence type="predicted"/>
<reference evidence="1" key="2">
    <citation type="journal article" date="2022" name="New Phytol.">
        <title>Evolutionary transition to the ectomycorrhizal habit in the genomes of a hyperdiverse lineage of mushroom-forming fungi.</title>
        <authorList>
            <person name="Looney B."/>
            <person name="Miyauchi S."/>
            <person name="Morin E."/>
            <person name="Drula E."/>
            <person name="Courty P.E."/>
            <person name="Kohler A."/>
            <person name="Kuo A."/>
            <person name="LaButti K."/>
            <person name="Pangilinan J."/>
            <person name="Lipzen A."/>
            <person name="Riley R."/>
            <person name="Andreopoulos W."/>
            <person name="He G."/>
            <person name="Johnson J."/>
            <person name="Nolan M."/>
            <person name="Tritt A."/>
            <person name="Barry K.W."/>
            <person name="Grigoriev I.V."/>
            <person name="Nagy L.G."/>
            <person name="Hibbett D."/>
            <person name="Henrissat B."/>
            <person name="Matheny P.B."/>
            <person name="Labbe J."/>
            <person name="Martin F.M."/>
        </authorList>
    </citation>
    <scope>NUCLEOTIDE SEQUENCE</scope>
    <source>
        <strain evidence="1">HHB10654</strain>
    </source>
</reference>
<protein>
    <submittedName>
        <fullName evidence="1">Beta-glucosidase</fullName>
    </submittedName>
</protein>
<comment type="caution">
    <text evidence="1">The sequence shown here is derived from an EMBL/GenBank/DDBJ whole genome shotgun (WGS) entry which is preliminary data.</text>
</comment>
<evidence type="ECO:0000313" key="2">
    <source>
        <dbReference type="Proteomes" id="UP000814140"/>
    </source>
</evidence>
<dbReference type="EMBL" id="MU277213">
    <property type="protein sequence ID" value="KAI0061287.1"/>
    <property type="molecule type" value="Genomic_DNA"/>
</dbReference>
<gene>
    <name evidence="1" type="ORF">BV25DRAFT_1908024</name>
</gene>
<reference evidence="1" key="1">
    <citation type="submission" date="2021-03" db="EMBL/GenBank/DDBJ databases">
        <authorList>
            <consortium name="DOE Joint Genome Institute"/>
            <person name="Ahrendt S."/>
            <person name="Looney B.P."/>
            <person name="Miyauchi S."/>
            <person name="Morin E."/>
            <person name="Drula E."/>
            <person name="Courty P.E."/>
            <person name="Chicoki N."/>
            <person name="Fauchery L."/>
            <person name="Kohler A."/>
            <person name="Kuo A."/>
            <person name="Labutti K."/>
            <person name="Pangilinan J."/>
            <person name="Lipzen A."/>
            <person name="Riley R."/>
            <person name="Andreopoulos W."/>
            <person name="He G."/>
            <person name="Johnson J."/>
            <person name="Barry K.W."/>
            <person name="Grigoriev I.V."/>
            <person name="Nagy L."/>
            <person name="Hibbett D."/>
            <person name="Henrissat B."/>
            <person name="Matheny P.B."/>
            <person name="Labbe J."/>
            <person name="Martin F."/>
        </authorList>
    </citation>
    <scope>NUCLEOTIDE SEQUENCE</scope>
    <source>
        <strain evidence="1">HHB10654</strain>
    </source>
</reference>
<keyword evidence="2" id="KW-1185">Reference proteome</keyword>
<sequence>MRSFILLLSLFCTTSHQAYAALSSESSSTLSGSASLPPVSDKSSSAPSSSSSTFGSSSFSLPKLSSTLSSLSKSTPSSISASAASSSVTSSAATATSSVSGTVSTVATGTSLIPSSILTSSSSTSTGPPTEPLPTPIPVSSFAFSPFPSPSSDAPIPGIYPVASPKNPPPVESPGLVPDFAPAWTEAYKKAKAKIAGWTLEQKVNVSTGVGWEGGVCVGNTPPIEDFPGLCLEDSPLGVRFADFITAFPAGINVATTWRRSLFRARGVAMGEEHKGKGVNIALGPMMNMGRIAQGGRNWEGFGADPFLTSEAAYQTILGMQSSGVQACAKHFINNEQENFRTQESSNVDDRTEHEIYAAPFLRSVMAGVASVMCSYNLVNGTYACENDRTLNEILKGQFGFQGLIMSDWQATHSTVSAIEGLDMTMPGDITFNSGTTYFGGNLTEYVLNGTIPESRVDDMATRILAGWYLLGQDSPSYPKPNFNAFFPLDPATNQHIDVQDDHAKVVREIDGASTVLLKNVGGALPLKKPRNIVLIGSDAGPAHIAGPNEFSDQGGVDGILAMGWGSGTAQFTYLISPYEALQARARQDRTTFNWFFNDYNQAGAANAAIQQDAAIVFLQSDSGEGYITVDGNAGDRKNLTAWHDGDALVNAVAAQNNNTIVVIHSVGPLILEPWIENPNVTAVLWAGLGGTETGNAITDVLYGAVNPSGRLAYTIAKSPSDYPAQLVAGGVGNQILNITYSEGLFIDYRHFDAANIEPRFEFGFGLSYTKFNYSNLSISKVGGPDQDTALEANWAKGLPSPSGEGSSIALWLHRPAYSVSFQVQNTGKVNGTEIPQLYLNHPASAGEPPSILRGFTDVALCPGEEQTVTLTLSRYDLSVWDVVTQSWIRPQGTIGVTVGASSRDARLKGKITM</sequence>
<name>A0ACB8SYY7_9AGAM</name>
<evidence type="ECO:0000313" key="1">
    <source>
        <dbReference type="EMBL" id="KAI0061287.1"/>
    </source>
</evidence>
<organism evidence="1 2">
    <name type="scientific">Artomyces pyxidatus</name>
    <dbReference type="NCBI Taxonomy" id="48021"/>
    <lineage>
        <taxon>Eukaryota</taxon>
        <taxon>Fungi</taxon>
        <taxon>Dikarya</taxon>
        <taxon>Basidiomycota</taxon>
        <taxon>Agaricomycotina</taxon>
        <taxon>Agaricomycetes</taxon>
        <taxon>Russulales</taxon>
        <taxon>Auriscalpiaceae</taxon>
        <taxon>Artomyces</taxon>
    </lineage>
</organism>